<evidence type="ECO:0000313" key="2">
    <source>
        <dbReference type="EMBL" id="KAB2811124.1"/>
    </source>
</evidence>
<evidence type="ECO:0000313" key="3">
    <source>
        <dbReference type="Proteomes" id="UP000449906"/>
    </source>
</evidence>
<sequence>MTSDNPSVLRRGYVLLYCVLGILAIAALAVIGREWAGSDRADLAQWVMAGASVVTLFAAVVAAVFAAGAFNLETAREERYRQDQRRYQAERVAAWFAYIDVQGAYKRRTRGFMVRNASDLPVTNVNLYLFFDGNPVAMQSVTVAPPADEPVHHRLDSLVGDALDRARERFTEIHGDEVLVPSATVDITFTDAAGQRWHRKATGELTEE</sequence>
<keyword evidence="1" id="KW-0472">Membrane</keyword>
<protein>
    <submittedName>
        <fullName evidence="2">Uncharacterized protein</fullName>
    </submittedName>
</protein>
<proteinExistence type="predicted"/>
<dbReference type="EMBL" id="WBVM01000001">
    <property type="protein sequence ID" value="KAB2811124.1"/>
    <property type="molecule type" value="Genomic_DNA"/>
</dbReference>
<organism evidence="2 3">
    <name type="scientific">Nocardioides simplex</name>
    <name type="common">Arthrobacter simplex</name>
    <dbReference type="NCBI Taxonomy" id="2045"/>
    <lineage>
        <taxon>Bacteria</taxon>
        <taxon>Bacillati</taxon>
        <taxon>Actinomycetota</taxon>
        <taxon>Actinomycetes</taxon>
        <taxon>Propionibacteriales</taxon>
        <taxon>Nocardioidaceae</taxon>
        <taxon>Pimelobacter</taxon>
    </lineage>
</organism>
<dbReference type="Proteomes" id="UP000449906">
    <property type="component" value="Unassembled WGS sequence"/>
</dbReference>
<feature type="transmembrane region" description="Helical" evidence="1">
    <location>
        <begin position="43"/>
        <end position="72"/>
    </location>
</feature>
<reference evidence="2 3" key="1">
    <citation type="submission" date="2019-09" db="EMBL/GenBank/DDBJ databases">
        <title>Pimelobacter sp. isolated from Paulinella.</title>
        <authorList>
            <person name="Jeong S.E."/>
        </authorList>
    </citation>
    <scope>NUCLEOTIDE SEQUENCE [LARGE SCALE GENOMIC DNA]</scope>
    <source>
        <strain evidence="2 3">Pch-N</strain>
    </source>
</reference>
<gene>
    <name evidence="2" type="ORF">F9L07_04150</name>
</gene>
<evidence type="ECO:0000256" key="1">
    <source>
        <dbReference type="SAM" id="Phobius"/>
    </source>
</evidence>
<feature type="transmembrane region" description="Helical" evidence="1">
    <location>
        <begin position="12"/>
        <end position="31"/>
    </location>
</feature>
<accession>A0A7J5DZP2</accession>
<dbReference type="AlphaFoldDB" id="A0A7J5DZP2"/>
<dbReference type="RefSeq" id="WP_151578670.1">
    <property type="nucleotide sequence ID" value="NZ_WBVM01000001.1"/>
</dbReference>
<keyword evidence="1" id="KW-0812">Transmembrane</keyword>
<name>A0A7J5DZP2_NOCSI</name>
<comment type="caution">
    <text evidence="2">The sequence shown here is derived from an EMBL/GenBank/DDBJ whole genome shotgun (WGS) entry which is preliminary data.</text>
</comment>
<keyword evidence="1" id="KW-1133">Transmembrane helix</keyword>